<dbReference type="AlphaFoldDB" id="A0AAX6M7K6"/>
<protein>
    <submittedName>
        <fullName evidence="1">Uncharacterized protein</fullName>
    </submittedName>
</protein>
<organism evidence="1 2">
    <name type="scientific">Daldinia eschscholtzii</name>
    <dbReference type="NCBI Taxonomy" id="292717"/>
    <lineage>
        <taxon>Eukaryota</taxon>
        <taxon>Fungi</taxon>
        <taxon>Dikarya</taxon>
        <taxon>Ascomycota</taxon>
        <taxon>Pezizomycotina</taxon>
        <taxon>Sordariomycetes</taxon>
        <taxon>Xylariomycetidae</taxon>
        <taxon>Xylariales</taxon>
        <taxon>Hypoxylaceae</taxon>
        <taxon>Daldinia</taxon>
    </lineage>
</organism>
<reference evidence="1 2" key="1">
    <citation type="journal article" date="2024" name="Front Chem Biol">
        <title>Unveiling the potential of Daldinia eschscholtzii MFLUCC 19-0629 through bioactivity and bioinformatics studies for enhanced sustainable agriculture production.</title>
        <authorList>
            <person name="Brooks S."/>
            <person name="Weaver J.A."/>
            <person name="Klomchit A."/>
            <person name="Alharthi S.A."/>
            <person name="Onlamun T."/>
            <person name="Nurani R."/>
            <person name="Vong T.K."/>
            <person name="Alberti F."/>
            <person name="Greco C."/>
        </authorList>
    </citation>
    <scope>NUCLEOTIDE SEQUENCE [LARGE SCALE GENOMIC DNA]</scope>
    <source>
        <strain evidence="1">MFLUCC 19-0629</strain>
    </source>
</reference>
<name>A0AAX6M7K6_9PEZI</name>
<proteinExistence type="predicted"/>
<sequence>MHLEGCRLKSTTEGTRLKESSILPQNLVGFDLQTSWLGFVFTSTNARGAYLAARNRLDGKMYVEGAEMLDSNVSVPKKLNQFERVPIEEEVRAQEAQEQKGEIEECWVYQNRTLQK</sequence>
<accession>A0AAX6M7K6</accession>
<dbReference type="Proteomes" id="UP001369815">
    <property type="component" value="Unassembled WGS sequence"/>
</dbReference>
<dbReference type="EMBL" id="JBANMG010000010">
    <property type="protein sequence ID" value="KAK6948640.1"/>
    <property type="molecule type" value="Genomic_DNA"/>
</dbReference>
<evidence type="ECO:0000313" key="1">
    <source>
        <dbReference type="EMBL" id="KAK6948640.1"/>
    </source>
</evidence>
<evidence type="ECO:0000313" key="2">
    <source>
        <dbReference type="Proteomes" id="UP001369815"/>
    </source>
</evidence>
<keyword evidence="2" id="KW-1185">Reference proteome</keyword>
<comment type="caution">
    <text evidence="1">The sequence shown here is derived from an EMBL/GenBank/DDBJ whole genome shotgun (WGS) entry which is preliminary data.</text>
</comment>
<gene>
    <name evidence="1" type="ORF">Daesc_010410</name>
</gene>